<dbReference type="Proteomes" id="UP000509761">
    <property type="component" value="Chromosome"/>
</dbReference>
<feature type="signal peptide" evidence="1">
    <location>
        <begin position="1"/>
        <end position="23"/>
    </location>
</feature>
<protein>
    <recommendedName>
        <fullName evidence="4">DUF3352 domain-containing protein</fullName>
    </recommendedName>
</protein>
<proteinExistence type="predicted"/>
<organism evidence="2 3">
    <name type="scientific">Vreelandella titanicae</name>
    <dbReference type="NCBI Taxonomy" id="664683"/>
    <lineage>
        <taxon>Bacteria</taxon>
        <taxon>Pseudomonadati</taxon>
        <taxon>Pseudomonadota</taxon>
        <taxon>Gammaproteobacteria</taxon>
        <taxon>Oceanospirillales</taxon>
        <taxon>Halomonadaceae</taxon>
        <taxon>Vreelandella</taxon>
    </lineage>
</organism>
<gene>
    <name evidence="2" type="ORF">FX987_00072</name>
</gene>
<dbReference type="RefSeq" id="WP_022520628.1">
    <property type="nucleotide sequence ID" value="NZ_CP054580.1"/>
</dbReference>
<evidence type="ECO:0000256" key="1">
    <source>
        <dbReference type="SAM" id="SignalP"/>
    </source>
</evidence>
<dbReference type="AlphaFoldDB" id="A0AAP9NIP3"/>
<evidence type="ECO:0000313" key="2">
    <source>
        <dbReference type="EMBL" id="QKS22330.1"/>
    </source>
</evidence>
<name>A0AAP9NIP3_9GAMM</name>
<sequence length="569" mass="62073">MKTKLYLAVTVALLSAGMLTGCSDDNEPTAAGTQEEAPKNNAALMLKYIPADSPYFMATREAMPEQDAFDRYQRMQPKASIESSLDELRETLPEIDDEVMHSLMTVLIAMSEELVDVETLDDVHALGLKMNPQAALYGLGILPVLRMQLQDEDAFRETLQRILTKADINLSTATTNDTEYWVLTPEGPVKAILAIDDQQLLVSVVPQNASDELLAQVLGNTLPDSSIGDTDALAELEKRHGFTPYGAGKIDSSRLLNELSTPTHSGTQALMEAVDAEQLDLSACQADIDRITNRFPGLVMGSRENDLDRMEMNLILETDEDIVSDLRTLTTQVPGLGSTEGMASYGLGLNMPLLVQTVQKYAQEVRQNPFSCDELQDLNSSWNEINMAINNPITMMIGQSLSGFRARINSLTMTDGEPTMTGLLTLASQNPLSLLSAASSFAPELGTLGLEPGGEAKQVESMMLPPEAPELYAAMSDTAIVLGAGISDSATLQKELEAPASERNLLVHGHITGEFYHSLADFVEQIPSDDLSASDIDMLKQYGDIYKNMEYWFRVDDAGVEMSLSLELN</sequence>
<keyword evidence="3" id="KW-1185">Reference proteome</keyword>
<evidence type="ECO:0008006" key="4">
    <source>
        <dbReference type="Google" id="ProtNLM"/>
    </source>
</evidence>
<keyword evidence="1" id="KW-0732">Signal</keyword>
<reference evidence="2 3" key="1">
    <citation type="submission" date="2019-12" db="EMBL/GenBank/DDBJ databases">
        <title>Genome sequencing and assembly of endphytes of Porphyra tenera.</title>
        <authorList>
            <person name="Park J.M."/>
            <person name="Shin R."/>
            <person name="Jo S.H."/>
        </authorList>
    </citation>
    <scope>NUCLEOTIDE SEQUENCE [LARGE SCALE GENOMIC DNA]</scope>
    <source>
        <strain evidence="2 3">GPM3</strain>
    </source>
</reference>
<dbReference type="EMBL" id="CP054580">
    <property type="protein sequence ID" value="QKS22330.1"/>
    <property type="molecule type" value="Genomic_DNA"/>
</dbReference>
<accession>A0AAP9NIP3</accession>
<evidence type="ECO:0000313" key="3">
    <source>
        <dbReference type="Proteomes" id="UP000509761"/>
    </source>
</evidence>
<feature type="chain" id="PRO_5042836403" description="DUF3352 domain-containing protein" evidence="1">
    <location>
        <begin position="24"/>
        <end position="569"/>
    </location>
</feature>
<dbReference type="PROSITE" id="PS51257">
    <property type="entry name" value="PROKAR_LIPOPROTEIN"/>
    <property type="match status" value="1"/>
</dbReference>